<sequence>MAANATVWSACSSCDRDTKHTVLHSKSESESEYRVETSYQIVECCGCGNVSFRRVVEDFEQGYQDEEGEWVHPADIVIYPGFLKGHKGLTDIHVVPVTIRSVYEQTLLAISHASSILAGIGLRAIIEAICNERKVTGRNLENRIDRLAKDGLISVREAERLHAIRFVGNDAAHEIHSPRSQQLLVALRIVENLITNVYLLDDAAESTLETIISTYPKFLEVLEKKIVGFQPTTEISLSQILGREGRRFHGYIKSHEATLKSNIGSGQYSKLKLGKLDSVNGSKEKHQHFIVV</sequence>
<proteinExistence type="predicted"/>
<dbReference type="Proteomes" id="UP001481677">
    <property type="component" value="Unassembled WGS sequence"/>
</dbReference>
<dbReference type="InterPro" id="IPR025285">
    <property type="entry name" value="DUF4145"/>
</dbReference>
<name>A0ABU9R3Z5_9BURK</name>
<gene>
    <name evidence="2" type="ORF">V4C56_18500</name>
</gene>
<dbReference type="EMBL" id="JAZHGA010000012">
    <property type="protein sequence ID" value="MEM5341600.1"/>
    <property type="molecule type" value="Genomic_DNA"/>
</dbReference>
<feature type="domain" description="DUF4145" evidence="1">
    <location>
        <begin position="108"/>
        <end position="191"/>
    </location>
</feature>
<organism evidence="2 3">
    <name type="scientific">Paraburkholderia azotifigens</name>
    <dbReference type="NCBI Taxonomy" id="2057004"/>
    <lineage>
        <taxon>Bacteria</taxon>
        <taxon>Pseudomonadati</taxon>
        <taxon>Pseudomonadota</taxon>
        <taxon>Betaproteobacteria</taxon>
        <taxon>Burkholderiales</taxon>
        <taxon>Burkholderiaceae</taxon>
        <taxon>Paraburkholderia</taxon>
    </lineage>
</organism>
<dbReference type="RefSeq" id="WP_342959076.1">
    <property type="nucleotide sequence ID" value="NZ_JAZHFZ010000022.1"/>
</dbReference>
<evidence type="ECO:0000313" key="3">
    <source>
        <dbReference type="Proteomes" id="UP001481677"/>
    </source>
</evidence>
<accession>A0ABU9R3Z5</accession>
<evidence type="ECO:0000313" key="2">
    <source>
        <dbReference type="EMBL" id="MEM5341600.1"/>
    </source>
</evidence>
<protein>
    <submittedName>
        <fullName evidence="2">DUF4145 domain-containing protein</fullName>
    </submittedName>
</protein>
<evidence type="ECO:0000259" key="1">
    <source>
        <dbReference type="Pfam" id="PF13643"/>
    </source>
</evidence>
<dbReference type="Pfam" id="PF13643">
    <property type="entry name" value="DUF4145"/>
    <property type="match status" value="1"/>
</dbReference>
<keyword evidence="3" id="KW-1185">Reference proteome</keyword>
<comment type="caution">
    <text evidence="2">The sequence shown here is derived from an EMBL/GenBank/DDBJ whole genome shotgun (WGS) entry which is preliminary data.</text>
</comment>
<reference evidence="2 3" key="1">
    <citation type="submission" date="2024-01" db="EMBL/GenBank/DDBJ databases">
        <title>The diversity of rhizobia nodulating Mimosa spp. in eleven states of Brazil covering several biomes is determined by host plant, location, and edaphic factors.</title>
        <authorList>
            <person name="Rouws L."/>
            <person name="Barauna A."/>
            <person name="Beukes C."/>
            <person name="De Faria S.M."/>
            <person name="Gross E."/>
            <person name="Dos Reis Junior F.B."/>
            <person name="Simon M."/>
            <person name="Maluk M."/>
            <person name="Odee D.W."/>
            <person name="Kenicer G."/>
            <person name="Young J.P.W."/>
            <person name="Reis V.M."/>
            <person name="Zilli J."/>
            <person name="James E.K."/>
        </authorList>
    </citation>
    <scope>NUCLEOTIDE SEQUENCE [LARGE SCALE GENOMIC DNA]</scope>
    <source>
        <strain evidence="2 3">JPY530</strain>
    </source>
</reference>